<proteinExistence type="predicted"/>
<protein>
    <submittedName>
        <fullName evidence="1">Uncharacterized protein</fullName>
    </submittedName>
</protein>
<evidence type="ECO:0000313" key="1">
    <source>
        <dbReference type="EMBL" id="UZP76467.1"/>
    </source>
</evidence>
<dbReference type="EMBL" id="CP097770">
    <property type="protein sequence ID" value="UZP76467.1"/>
    <property type="molecule type" value="Genomic_DNA"/>
</dbReference>
<sequence length="65" mass="7355">MQRSLGALHEAAKQCQVPYATVARSKEGMALWAERGDTYTCWAMTGIRLFGRTNRNGMTMEMRVD</sequence>
<name>A0AAE9TKE1_PAEPO</name>
<gene>
    <name evidence="1" type="ORF">MF626_05600</name>
</gene>
<dbReference type="AlphaFoldDB" id="A0AAE9TKE1"/>
<organism evidence="1">
    <name type="scientific">Paenibacillus polymyxa</name>
    <name type="common">Bacillus polymyxa</name>
    <dbReference type="NCBI Taxonomy" id="1406"/>
    <lineage>
        <taxon>Bacteria</taxon>
        <taxon>Bacillati</taxon>
        <taxon>Bacillota</taxon>
        <taxon>Bacilli</taxon>
        <taxon>Bacillales</taxon>
        <taxon>Paenibacillaceae</taxon>
        <taxon>Paenibacillus</taxon>
    </lineage>
</organism>
<reference evidence="1" key="1">
    <citation type="submission" date="2022-11" db="EMBL/GenBank/DDBJ databases">
        <authorList>
            <person name="Vasilchenko N.G."/>
            <person name="Prazdnova E.V."/>
            <person name="Gorovtsov A.V."/>
            <person name="Chistyakov V.A."/>
            <person name="Pak M.L."/>
        </authorList>
    </citation>
    <scope>NUCLEOTIDE SEQUENCE</scope>
    <source>
        <strain evidence="1">R 4.5</strain>
    </source>
</reference>
<accession>A0AAE9TKE1</accession>